<dbReference type="EMBL" id="CP003742">
    <property type="protein sequence ID" value="AGI72766.1"/>
    <property type="molecule type" value="Genomic_DNA"/>
</dbReference>
<keyword evidence="2 3" id="KW-0802">TPR repeat</keyword>
<evidence type="ECO:0000256" key="2">
    <source>
        <dbReference type="ARBA" id="ARBA00022803"/>
    </source>
</evidence>
<dbReference type="HOGENOM" id="CLU_079829_3_0_5"/>
<dbReference type="GO" id="GO:0016020">
    <property type="term" value="C:membrane"/>
    <property type="evidence" value="ECO:0007669"/>
    <property type="project" value="TreeGrafter"/>
</dbReference>
<proteinExistence type="predicted"/>
<dbReference type="Proteomes" id="UP000004688">
    <property type="component" value="Chromosome"/>
</dbReference>
<evidence type="ECO:0000313" key="5">
    <source>
        <dbReference type="Proteomes" id="UP000004688"/>
    </source>
</evidence>
<dbReference type="SUPFAM" id="SSF48452">
    <property type="entry name" value="TPR-like"/>
    <property type="match status" value="1"/>
</dbReference>
<organism evidence="4 5">
    <name type="scientific">Octadecabacter arcticus 238</name>
    <dbReference type="NCBI Taxonomy" id="391616"/>
    <lineage>
        <taxon>Bacteria</taxon>
        <taxon>Pseudomonadati</taxon>
        <taxon>Pseudomonadota</taxon>
        <taxon>Alphaproteobacteria</taxon>
        <taxon>Rhodobacterales</taxon>
        <taxon>Roseobacteraceae</taxon>
        <taxon>Octadecabacter</taxon>
    </lineage>
</organism>
<dbReference type="PANTHER" id="PTHR45831:SF2">
    <property type="entry name" value="LD24721P"/>
    <property type="match status" value="1"/>
</dbReference>
<name>M9RQN2_9RHOB</name>
<dbReference type="GO" id="GO:0060090">
    <property type="term" value="F:molecular adaptor activity"/>
    <property type="evidence" value="ECO:0007669"/>
    <property type="project" value="TreeGrafter"/>
</dbReference>
<dbReference type="STRING" id="391616.OA238_c27300"/>
<dbReference type="GO" id="GO:0072380">
    <property type="term" value="C:TRC complex"/>
    <property type="evidence" value="ECO:0007669"/>
    <property type="project" value="TreeGrafter"/>
</dbReference>
<reference evidence="4 5" key="1">
    <citation type="journal article" date="2013" name="PLoS ONE">
        <title>Poles Apart: Arctic and Antarctic Octadecabacter strains Share High Genome Plasticity and a New Type of Xanthorhodopsin.</title>
        <authorList>
            <person name="Vollmers J."/>
            <person name="Voget S."/>
            <person name="Dietrich S."/>
            <person name="Gollnow K."/>
            <person name="Smits M."/>
            <person name="Meyer K."/>
            <person name="Brinkhoff T."/>
            <person name="Simon M."/>
            <person name="Daniel R."/>
        </authorList>
    </citation>
    <scope>NUCLEOTIDE SEQUENCE [LARGE SCALE GENOMIC DNA]</scope>
    <source>
        <strain evidence="4 5">238</strain>
    </source>
</reference>
<dbReference type="InterPro" id="IPR019734">
    <property type="entry name" value="TPR_rpt"/>
</dbReference>
<gene>
    <name evidence="4" type="ORF">OA238_c27300</name>
</gene>
<dbReference type="AlphaFoldDB" id="M9RQN2"/>
<dbReference type="InterPro" id="IPR047150">
    <property type="entry name" value="SGT"/>
</dbReference>
<dbReference type="SMART" id="SM00028">
    <property type="entry name" value="TPR"/>
    <property type="match status" value="3"/>
</dbReference>
<dbReference type="eggNOG" id="COG0457">
    <property type="taxonomic scope" value="Bacteria"/>
</dbReference>
<accession>M9RQN2</accession>
<dbReference type="InterPro" id="IPR011990">
    <property type="entry name" value="TPR-like_helical_dom_sf"/>
</dbReference>
<dbReference type="RefSeq" id="WP_015495825.1">
    <property type="nucleotide sequence ID" value="NC_020908.1"/>
</dbReference>
<evidence type="ECO:0000256" key="3">
    <source>
        <dbReference type="PROSITE-ProRule" id="PRU00339"/>
    </source>
</evidence>
<feature type="repeat" description="TPR" evidence="3">
    <location>
        <begin position="111"/>
        <end position="144"/>
    </location>
</feature>
<sequence>MMRYTHTMGIKKHLHKSIVVALLLGVWFSTPSSAQSLADSERLDLLFEQLLEAEPDEADRIEGQIITEWGKSGSAAMDLLYRRGEDAMGAGTPDVAVEHFTALVDHAPDFAEGYNGRASAYYQMGLYGPAIDDLRQVLVLEPRHFGAMTGVAVMLEEIGRPEDALEAWQRIASLVPTDPEVASMIDRLKIQLQGKTL</sequence>
<evidence type="ECO:0000256" key="1">
    <source>
        <dbReference type="ARBA" id="ARBA00022737"/>
    </source>
</evidence>
<dbReference type="PANTHER" id="PTHR45831">
    <property type="entry name" value="LD24721P"/>
    <property type="match status" value="1"/>
</dbReference>
<dbReference type="KEGG" id="oar:OA238_c27300"/>
<keyword evidence="5" id="KW-1185">Reference proteome</keyword>
<protein>
    <submittedName>
        <fullName evidence="4">Uncharacterized protein</fullName>
    </submittedName>
</protein>
<keyword evidence="1" id="KW-0677">Repeat</keyword>
<dbReference type="Gene3D" id="1.25.40.10">
    <property type="entry name" value="Tetratricopeptide repeat domain"/>
    <property type="match status" value="1"/>
</dbReference>
<evidence type="ECO:0000313" key="4">
    <source>
        <dbReference type="EMBL" id="AGI72766.1"/>
    </source>
</evidence>
<dbReference type="PROSITE" id="PS50005">
    <property type="entry name" value="TPR"/>
    <property type="match status" value="1"/>
</dbReference>
<dbReference type="GO" id="GO:0006620">
    <property type="term" value="P:post-translational protein targeting to endoplasmic reticulum membrane"/>
    <property type="evidence" value="ECO:0007669"/>
    <property type="project" value="TreeGrafter"/>
</dbReference>
<dbReference type="Pfam" id="PF13432">
    <property type="entry name" value="TPR_16"/>
    <property type="match status" value="1"/>
</dbReference>